<name>A0ABY6K8I5_9ARAC</name>
<dbReference type="InterPro" id="IPR000924">
    <property type="entry name" value="Glu/Gln-tRNA-synth"/>
</dbReference>
<evidence type="ECO:0000256" key="4">
    <source>
        <dbReference type="ARBA" id="ARBA00023146"/>
    </source>
</evidence>
<keyword evidence="3 12" id="KW-0067">ATP-binding</keyword>
<evidence type="ECO:0000256" key="1">
    <source>
        <dbReference type="ARBA" id="ARBA00022598"/>
    </source>
</evidence>
<dbReference type="PRINTS" id="PR00987">
    <property type="entry name" value="TRNASYNTHGLU"/>
</dbReference>
<proteinExistence type="inferred from homology"/>
<gene>
    <name evidence="15" type="ORF">LAZ67_3003182</name>
</gene>
<evidence type="ECO:0000259" key="14">
    <source>
        <dbReference type="Pfam" id="PF00749"/>
    </source>
</evidence>
<accession>A0ABY6K8I5</accession>
<comment type="catalytic activity">
    <reaction evidence="10">
        <text>tRNA(Glx) + L-glutamate + ATP = L-glutamyl-tRNA(Glx) + AMP + diphosphate</text>
        <dbReference type="Rhea" id="RHEA:18397"/>
        <dbReference type="Rhea" id="RHEA-COMP:9713"/>
        <dbReference type="Rhea" id="RHEA-COMP:9716"/>
        <dbReference type="ChEBI" id="CHEBI:29985"/>
        <dbReference type="ChEBI" id="CHEBI:30616"/>
        <dbReference type="ChEBI" id="CHEBI:33019"/>
        <dbReference type="ChEBI" id="CHEBI:78442"/>
        <dbReference type="ChEBI" id="CHEBI:78520"/>
        <dbReference type="ChEBI" id="CHEBI:456215"/>
        <dbReference type="EC" id="6.1.1.24"/>
    </reaction>
    <physiologicalReaction direction="left-to-right" evidence="10">
        <dbReference type="Rhea" id="RHEA:18398"/>
    </physiologicalReaction>
</comment>
<feature type="domain" description="Glutamyl/glutaminyl-tRNA synthetase class Ib catalytic" evidence="14">
    <location>
        <begin position="28"/>
        <end position="269"/>
    </location>
</feature>
<evidence type="ECO:0000256" key="6">
    <source>
        <dbReference type="ARBA" id="ARBA00044142"/>
    </source>
</evidence>
<evidence type="ECO:0000313" key="15">
    <source>
        <dbReference type="EMBL" id="UYV65119.1"/>
    </source>
</evidence>
<feature type="region of interest" description="Disordered" evidence="13">
    <location>
        <begin position="398"/>
        <end position="543"/>
    </location>
</feature>
<dbReference type="Pfam" id="PF00749">
    <property type="entry name" value="tRNA-synt_1c"/>
    <property type="match status" value="1"/>
</dbReference>
<keyword evidence="4 12" id="KW-0030">Aminoacyl-tRNA synthetase</keyword>
<comment type="similarity">
    <text evidence="12">Belongs to the class-I aminoacyl-tRNA synthetase family.</text>
</comment>
<dbReference type="SUPFAM" id="SSF63748">
    <property type="entry name" value="Tudor/PWWP/MBT"/>
    <property type="match status" value="1"/>
</dbReference>
<feature type="compositionally biased region" description="Basic and acidic residues" evidence="13">
    <location>
        <begin position="424"/>
        <end position="471"/>
    </location>
</feature>
<comment type="catalytic activity">
    <reaction evidence="11">
        <text>tRNA(Gln) + L-glutamate + ATP = L-glutamyl-tRNA(Gln) + AMP + diphosphate</text>
        <dbReference type="Rhea" id="RHEA:64612"/>
        <dbReference type="Rhea" id="RHEA-COMP:9662"/>
        <dbReference type="Rhea" id="RHEA-COMP:9684"/>
        <dbReference type="ChEBI" id="CHEBI:29985"/>
        <dbReference type="ChEBI" id="CHEBI:30616"/>
        <dbReference type="ChEBI" id="CHEBI:33019"/>
        <dbReference type="ChEBI" id="CHEBI:78442"/>
        <dbReference type="ChEBI" id="CHEBI:78520"/>
        <dbReference type="ChEBI" id="CHEBI:456215"/>
    </reaction>
    <physiologicalReaction direction="left-to-right" evidence="11">
        <dbReference type="Rhea" id="RHEA:64613"/>
    </physiologicalReaction>
</comment>
<dbReference type="EMBL" id="CP092865">
    <property type="protein sequence ID" value="UYV65119.1"/>
    <property type="molecule type" value="Genomic_DNA"/>
</dbReference>
<dbReference type="EC" id="6.1.1.24" evidence="5"/>
<evidence type="ECO:0000256" key="11">
    <source>
        <dbReference type="ARBA" id="ARBA00047689"/>
    </source>
</evidence>
<dbReference type="NCBIfam" id="TIGR00464">
    <property type="entry name" value="gltX_bact"/>
    <property type="match status" value="1"/>
</dbReference>
<feature type="compositionally biased region" description="Basic and acidic residues" evidence="13">
    <location>
        <begin position="483"/>
        <end position="493"/>
    </location>
</feature>
<evidence type="ECO:0000256" key="3">
    <source>
        <dbReference type="ARBA" id="ARBA00022840"/>
    </source>
</evidence>
<keyword evidence="1 12" id="KW-0436">Ligase</keyword>
<dbReference type="PANTHER" id="PTHR43311:SF2">
    <property type="entry name" value="GLUTAMATE--TRNA LIGASE, MITOCHONDRIAL-RELATED"/>
    <property type="match status" value="1"/>
</dbReference>
<evidence type="ECO:0000256" key="5">
    <source>
        <dbReference type="ARBA" id="ARBA00044054"/>
    </source>
</evidence>
<dbReference type="InterPro" id="IPR020058">
    <property type="entry name" value="Glu/Gln-tRNA-synth_Ib_cat-dom"/>
</dbReference>
<keyword evidence="16" id="KW-1185">Reference proteome</keyword>
<evidence type="ECO:0000256" key="7">
    <source>
        <dbReference type="ARBA" id="ARBA00044251"/>
    </source>
</evidence>
<evidence type="ECO:0000256" key="10">
    <source>
        <dbReference type="ARBA" id="ARBA00047479"/>
    </source>
</evidence>
<evidence type="ECO:0000256" key="9">
    <source>
        <dbReference type="ARBA" id="ARBA00047366"/>
    </source>
</evidence>
<protein>
    <recommendedName>
        <fullName evidence="6">Nondiscriminating glutamyl-tRNA synthetase EARS2, mitochondrial</fullName>
        <ecNumber evidence="5">6.1.1.24</ecNumber>
    </recommendedName>
    <alternativeName>
        <fullName evidence="8">Glutamate--tRNA(Gln) ligase EARS2, mitochondrial</fullName>
    </alternativeName>
    <alternativeName>
        <fullName evidence="7">Mitochondrial glutamyl-tRNA synthetase</fullName>
    </alternativeName>
</protein>
<evidence type="ECO:0000256" key="12">
    <source>
        <dbReference type="RuleBase" id="RU363037"/>
    </source>
</evidence>
<organism evidence="15 16">
    <name type="scientific">Cordylochernes scorpioides</name>
    <dbReference type="NCBI Taxonomy" id="51811"/>
    <lineage>
        <taxon>Eukaryota</taxon>
        <taxon>Metazoa</taxon>
        <taxon>Ecdysozoa</taxon>
        <taxon>Arthropoda</taxon>
        <taxon>Chelicerata</taxon>
        <taxon>Arachnida</taxon>
        <taxon>Pseudoscorpiones</taxon>
        <taxon>Cheliferoidea</taxon>
        <taxon>Chernetidae</taxon>
        <taxon>Cordylochernes</taxon>
    </lineage>
</organism>
<keyword evidence="12" id="KW-0648">Protein biosynthesis</keyword>
<sequence>MLLIKSNTHRISTIFKRYFSIHKPKANIRVRFAPSPTGDIHFGGFRTALFNYIYAKQNNGSFILRIEDTDKNRLVPGAQAKLEALLHWTGIEPDESPTHGGNYGPYVQSERLTIYKKYVDQLVEKGAAYPCFCSDVRLKLMKKESARLHQHGRYDNRCRHLTPQEIKDKMVAGTPHCIRFKLIEGPVNFHDIVLGHLSIDTSLTEGDPVILKSDGYPTYHLACVVDDHLMEVSHVLRGIEWHTSTPKHLMLYQALGWNPPLFAHLPLIVDRWMWQQGKEALQKTGRYQSGSIQEAAISFGAYHFLISRLDNINKLAINRFMEDPRTSQEILDNLRGLIQSHFTPDRYAVLFYGTYEISKLSSNHLLPYAENKEKLGRIKKLKYFMKAMDEIENNPRIEVPSLTTEQSTANTDIVKTTKPKKTAAKKEKSEKNAAKKEKSEKAAAKKEKSEKTAAKKENSEKTVAKKESKPDKKSKKISSESVMSEKNEDDSPKKKYNKRKPNKSSKTKYEKSKRYISSDSSSESESESVKKQSKKKDESKKSKLHVVQAMINMVVSAQKKNAPHIYTCDKQIDFCTYKCASVLFGYLHSLVGLEFCKNREAFRAFFNFYLGKKKVPNEGFNPRSE</sequence>
<reference evidence="15 16" key="1">
    <citation type="submission" date="2022-01" db="EMBL/GenBank/DDBJ databases">
        <title>A chromosomal length assembly of Cordylochernes scorpioides.</title>
        <authorList>
            <person name="Zeh D."/>
            <person name="Zeh J."/>
        </authorList>
    </citation>
    <scope>NUCLEOTIDE SEQUENCE [LARGE SCALE GENOMIC DNA]</scope>
    <source>
        <strain evidence="15">IN4F17</strain>
        <tissue evidence="15">Whole Body</tissue>
    </source>
</reference>
<dbReference type="Proteomes" id="UP001235939">
    <property type="component" value="Chromosome 03"/>
</dbReference>
<dbReference type="Gene3D" id="3.40.50.620">
    <property type="entry name" value="HUPs"/>
    <property type="match status" value="1"/>
</dbReference>
<evidence type="ECO:0000256" key="13">
    <source>
        <dbReference type="SAM" id="MobiDB-lite"/>
    </source>
</evidence>
<comment type="catalytic activity">
    <reaction evidence="9">
        <text>tRNA(Glu) + L-glutamate + ATP = L-glutamyl-tRNA(Glu) + AMP + diphosphate</text>
        <dbReference type="Rhea" id="RHEA:23540"/>
        <dbReference type="Rhea" id="RHEA-COMP:9663"/>
        <dbReference type="Rhea" id="RHEA-COMP:9680"/>
        <dbReference type="ChEBI" id="CHEBI:29985"/>
        <dbReference type="ChEBI" id="CHEBI:30616"/>
        <dbReference type="ChEBI" id="CHEBI:33019"/>
        <dbReference type="ChEBI" id="CHEBI:78442"/>
        <dbReference type="ChEBI" id="CHEBI:78520"/>
        <dbReference type="ChEBI" id="CHEBI:456215"/>
        <dbReference type="EC" id="6.1.1.17"/>
    </reaction>
    <physiologicalReaction direction="left-to-right" evidence="9">
        <dbReference type="Rhea" id="RHEA:23541"/>
    </physiologicalReaction>
</comment>
<dbReference type="Gene3D" id="2.30.30.140">
    <property type="match status" value="1"/>
</dbReference>
<feature type="compositionally biased region" description="Basic residues" evidence="13">
    <location>
        <begin position="494"/>
        <end position="506"/>
    </location>
</feature>
<dbReference type="InterPro" id="IPR004527">
    <property type="entry name" value="Glu-tRNA-ligase_bac/mito"/>
</dbReference>
<evidence type="ECO:0000256" key="2">
    <source>
        <dbReference type="ARBA" id="ARBA00022741"/>
    </source>
</evidence>
<dbReference type="InterPro" id="IPR049940">
    <property type="entry name" value="GluQ/Sye"/>
</dbReference>
<dbReference type="SUPFAM" id="SSF52374">
    <property type="entry name" value="Nucleotidylyl transferase"/>
    <property type="match status" value="1"/>
</dbReference>
<dbReference type="InterPro" id="IPR014729">
    <property type="entry name" value="Rossmann-like_a/b/a_fold"/>
</dbReference>
<evidence type="ECO:0000256" key="8">
    <source>
        <dbReference type="ARBA" id="ARBA00044313"/>
    </source>
</evidence>
<dbReference type="PANTHER" id="PTHR43311">
    <property type="entry name" value="GLUTAMATE--TRNA LIGASE"/>
    <property type="match status" value="1"/>
</dbReference>
<keyword evidence="2 12" id="KW-0547">Nucleotide-binding</keyword>
<feature type="compositionally biased region" description="Basic and acidic residues" evidence="13">
    <location>
        <begin position="527"/>
        <end position="541"/>
    </location>
</feature>
<evidence type="ECO:0000313" key="16">
    <source>
        <dbReference type="Proteomes" id="UP001235939"/>
    </source>
</evidence>
<feature type="compositionally biased region" description="Polar residues" evidence="13">
    <location>
        <begin position="401"/>
        <end position="414"/>
    </location>
</feature>